<gene>
    <name evidence="1" type="ORF">L6452_42287</name>
</gene>
<keyword evidence="2" id="KW-1185">Reference proteome</keyword>
<comment type="caution">
    <text evidence="1">The sequence shown here is derived from an EMBL/GenBank/DDBJ whole genome shotgun (WGS) entry which is preliminary data.</text>
</comment>
<evidence type="ECO:0000313" key="1">
    <source>
        <dbReference type="EMBL" id="KAI3667238.1"/>
    </source>
</evidence>
<proteinExistence type="predicted"/>
<name>A0ACB8XHU9_ARCLA</name>
<protein>
    <submittedName>
        <fullName evidence="1">Uncharacterized protein</fullName>
    </submittedName>
</protein>
<reference evidence="2" key="1">
    <citation type="journal article" date="2022" name="Mol. Ecol. Resour.">
        <title>The genomes of chicory, endive, great burdock and yacon provide insights into Asteraceae palaeo-polyploidization history and plant inulin production.</title>
        <authorList>
            <person name="Fan W."/>
            <person name="Wang S."/>
            <person name="Wang H."/>
            <person name="Wang A."/>
            <person name="Jiang F."/>
            <person name="Liu H."/>
            <person name="Zhao H."/>
            <person name="Xu D."/>
            <person name="Zhang Y."/>
        </authorList>
    </citation>
    <scope>NUCLEOTIDE SEQUENCE [LARGE SCALE GENOMIC DNA]</scope>
    <source>
        <strain evidence="2">cv. Niubang</strain>
    </source>
</reference>
<dbReference type="EMBL" id="CM042063">
    <property type="protein sequence ID" value="KAI3667238.1"/>
    <property type="molecule type" value="Genomic_DNA"/>
</dbReference>
<evidence type="ECO:0000313" key="2">
    <source>
        <dbReference type="Proteomes" id="UP001055879"/>
    </source>
</evidence>
<accession>A0ACB8XHU9</accession>
<dbReference type="Proteomes" id="UP001055879">
    <property type="component" value="Linkage Group LG17"/>
</dbReference>
<organism evidence="1 2">
    <name type="scientific">Arctium lappa</name>
    <name type="common">Greater burdock</name>
    <name type="synonym">Lappa major</name>
    <dbReference type="NCBI Taxonomy" id="4217"/>
    <lineage>
        <taxon>Eukaryota</taxon>
        <taxon>Viridiplantae</taxon>
        <taxon>Streptophyta</taxon>
        <taxon>Embryophyta</taxon>
        <taxon>Tracheophyta</taxon>
        <taxon>Spermatophyta</taxon>
        <taxon>Magnoliopsida</taxon>
        <taxon>eudicotyledons</taxon>
        <taxon>Gunneridae</taxon>
        <taxon>Pentapetalae</taxon>
        <taxon>asterids</taxon>
        <taxon>campanulids</taxon>
        <taxon>Asterales</taxon>
        <taxon>Asteraceae</taxon>
        <taxon>Carduoideae</taxon>
        <taxon>Cardueae</taxon>
        <taxon>Arctiinae</taxon>
        <taxon>Arctium</taxon>
    </lineage>
</organism>
<reference evidence="1 2" key="2">
    <citation type="journal article" date="2022" name="Mol. Ecol. Resour.">
        <title>The genomes of chicory, endive, great burdock and yacon provide insights into Asteraceae paleo-polyploidization history and plant inulin production.</title>
        <authorList>
            <person name="Fan W."/>
            <person name="Wang S."/>
            <person name="Wang H."/>
            <person name="Wang A."/>
            <person name="Jiang F."/>
            <person name="Liu H."/>
            <person name="Zhao H."/>
            <person name="Xu D."/>
            <person name="Zhang Y."/>
        </authorList>
    </citation>
    <scope>NUCLEOTIDE SEQUENCE [LARGE SCALE GENOMIC DNA]</scope>
    <source>
        <strain evidence="2">cv. Niubang</strain>
    </source>
</reference>
<sequence length="104" mass="11808">MLILQNHLSLCSRCHSSGVDSLLLSVNFTNFLDVEAMDQMQLFWSIYLLHLLFSKMVLTSYASTISTHFVILIVCEKLVPEKEATTLLIRHLPEARLVSIEGTK</sequence>